<name>A0AAE9YWS9_9GAMM</name>
<organism evidence="3 4">
    <name type="scientific">Thalassomonas actiniarum</name>
    <dbReference type="NCBI Taxonomy" id="485447"/>
    <lineage>
        <taxon>Bacteria</taxon>
        <taxon>Pseudomonadati</taxon>
        <taxon>Pseudomonadota</taxon>
        <taxon>Gammaproteobacteria</taxon>
        <taxon>Alteromonadales</taxon>
        <taxon>Colwelliaceae</taxon>
        <taxon>Thalassomonas</taxon>
    </lineage>
</organism>
<keyword evidence="4" id="KW-1185">Reference proteome</keyword>
<gene>
    <name evidence="3" type="ORF">SG35_010445</name>
</gene>
<feature type="region of interest" description="Disordered" evidence="1">
    <location>
        <begin position="146"/>
        <end position="166"/>
    </location>
</feature>
<keyword evidence="2" id="KW-0472">Membrane</keyword>
<protein>
    <submittedName>
        <fullName evidence="3">Uncharacterized protein</fullName>
    </submittedName>
</protein>
<proteinExistence type="predicted"/>
<sequence length="166" mass="18612">MEWFKTKLQYGVGGYIFFFIFIKVYVFLGIPLLDIPDFDLKPISYVLSKDILYLISQSMMVSAAIELGYMLFTPGPDEAVEPLILGIAGTALLVLSDENNASVNNSFLTDAVVTFLLVVSMFILFFLRYKLKTWFPKEFGDSVVENSDEISDPNSSMQPTAEESAD</sequence>
<reference evidence="3 4" key="1">
    <citation type="journal article" date="2015" name="Genome Announc.">
        <title>Draft Genome Sequences of Marine Isolates of Thalassomonas viridans and Thalassomonas actiniarum.</title>
        <authorList>
            <person name="Olonade I."/>
            <person name="van Zyl L.J."/>
            <person name="Trindade M."/>
        </authorList>
    </citation>
    <scope>NUCLEOTIDE SEQUENCE [LARGE SCALE GENOMIC DNA]</scope>
    <source>
        <strain evidence="3 4">A5K-106</strain>
    </source>
</reference>
<dbReference type="KEGG" id="tact:SG35_010445"/>
<dbReference type="AlphaFoldDB" id="A0AAE9YWS9"/>
<feature type="transmembrane region" description="Helical" evidence="2">
    <location>
        <begin position="79"/>
        <end position="95"/>
    </location>
</feature>
<feature type="compositionally biased region" description="Polar residues" evidence="1">
    <location>
        <begin position="152"/>
        <end position="166"/>
    </location>
</feature>
<dbReference type="EMBL" id="CP059735">
    <property type="protein sequence ID" value="WDE01007.1"/>
    <property type="molecule type" value="Genomic_DNA"/>
</dbReference>
<keyword evidence="2" id="KW-0812">Transmembrane</keyword>
<keyword evidence="2" id="KW-1133">Transmembrane helix</keyword>
<feature type="transmembrane region" description="Helical" evidence="2">
    <location>
        <begin position="12"/>
        <end position="31"/>
    </location>
</feature>
<evidence type="ECO:0000313" key="3">
    <source>
        <dbReference type="EMBL" id="WDE01007.1"/>
    </source>
</evidence>
<reference evidence="3 4" key="2">
    <citation type="journal article" date="2022" name="Mar. Drugs">
        <title>Bioassay-Guided Fractionation Leads to the Detection of Cholic Acid Generated by the Rare Thalassomonas sp.</title>
        <authorList>
            <person name="Pheiffer F."/>
            <person name="Schneider Y.K."/>
            <person name="Hansen E.H."/>
            <person name="Andersen J.H."/>
            <person name="Isaksson J."/>
            <person name="Busche T."/>
            <person name="R C."/>
            <person name="Kalinowski J."/>
            <person name="Zyl L.V."/>
            <person name="Trindade M."/>
        </authorList>
    </citation>
    <scope>NUCLEOTIDE SEQUENCE [LARGE SCALE GENOMIC DNA]</scope>
    <source>
        <strain evidence="3 4">A5K-106</strain>
    </source>
</reference>
<evidence type="ECO:0000313" key="4">
    <source>
        <dbReference type="Proteomes" id="UP000032568"/>
    </source>
</evidence>
<dbReference type="Proteomes" id="UP000032568">
    <property type="component" value="Chromosome"/>
</dbReference>
<evidence type="ECO:0000256" key="2">
    <source>
        <dbReference type="SAM" id="Phobius"/>
    </source>
</evidence>
<accession>A0AAE9YWS9</accession>
<feature type="transmembrane region" description="Helical" evidence="2">
    <location>
        <begin position="51"/>
        <end position="72"/>
    </location>
</feature>
<evidence type="ECO:0000256" key="1">
    <source>
        <dbReference type="SAM" id="MobiDB-lite"/>
    </source>
</evidence>
<dbReference type="RefSeq" id="WP_053043480.1">
    <property type="nucleotide sequence ID" value="NZ_CP059735.1"/>
</dbReference>
<feature type="transmembrane region" description="Helical" evidence="2">
    <location>
        <begin position="107"/>
        <end position="127"/>
    </location>
</feature>